<dbReference type="PANTHER" id="PTHR45947">
    <property type="entry name" value="SULFOQUINOVOSYL TRANSFERASE SQD2"/>
    <property type="match status" value="1"/>
</dbReference>
<dbReference type="InterPro" id="IPR050194">
    <property type="entry name" value="Glycosyltransferase_grp1"/>
</dbReference>
<evidence type="ECO:0000313" key="3">
    <source>
        <dbReference type="Proteomes" id="UP000050509"/>
    </source>
</evidence>
<keyword evidence="2" id="KW-0808">Transferase</keyword>
<organism evidence="2 3">
    <name type="scientific">Kouleothrix aurantiaca</name>
    <dbReference type="NCBI Taxonomy" id="186479"/>
    <lineage>
        <taxon>Bacteria</taxon>
        <taxon>Bacillati</taxon>
        <taxon>Chloroflexota</taxon>
        <taxon>Chloroflexia</taxon>
        <taxon>Chloroflexales</taxon>
        <taxon>Roseiflexineae</taxon>
        <taxon>Roseiflexaceae</taxon>
        <taxon>Kouleothrix</taxon>
    </lineage>
</organism>
<dbReference type="EMBL" id="LJCR01000168">
    <property type="protein sequence ID" value="KPV53839.1"/>
    <property type="molecule type" value="Genomic_DNA"/>
</dbReference>
<evidence type="ECO:0000259" key="1">
    <source>
        <dbReference type="Pfam" id="PF00534"/>
    </source>
</evidence>
<dbReference type="Pfam" id="PF00534">
    <property type="entry name" value="Glycos_transf_1"/>
    <property type="match status" value="1"/>
</dbReference>
<sequence length="386" mass="42306">MRILMLDNEFPPLGGGMGTANEALLQRYAHDPDLAIDLVTAALGNRLESVQFSSRIRIFKVPVWNKNIHHSTNRELVLYAAQALPVALRLHRAHPYDLCFAWSAVPAGGVALALRALTGLPYMVWASGPDIPGFEQRYQAIYPVLLPMLRRIWRGATPLVAKCAQEIDMIQAADPRASVTYVPNGVDLGRFQPGSPAPDSGPLRVICVARLIERKGQHHLIEAIKRLADEGVDIVLDLVGTGDAQPANEALARRLGIAERVHFVGYVPREQIAQHFAGAHVFALPSYNEGMAIAALEAMASGLPVVLTRTGGTAELVDEGVNGLTFDWADVGALAAHLRRLATDRALVRRMGVASRERALQFSWDAIAERYRSIFEHHAIQHYNLV</sequence>
<dbReference type="InterPro" id="IPR001296">
    <property type="entry name" value="Glyco_trans_1"/>
</dbReference>
<proteinExistence type="predicted"/>
<dbReference type="AlphaFoldDB" id="A0A0P9DK09"/>
<reference evidence="2 3" key="1">
    <citation type="submission" date="2015-09" db="EMBL/GenBank/DDBJ databases">
        <title>Draft genome sequence of Kouleothrix aurantiaca JCM 19913.</title>
        <authorList>
            <person name="Hemp J."/>
        </authorList>
    </citation>
    <scope>NUCLEOTIDE SEQUENCE [LARGE SCALE GENOMIC DNA]</scope>
    <source>
        <strain evidence="2 3">COM-B</strain>
    </source>
</reference>
<accession>A0A0P9DK09</accession>
<evidence type="ECO:0000313" key="2">
    <source>
        <dbReference type="EMBL" id="KPV53839.1"/>
    </source>
</evidence>
<name>A0A0P9DK09_9CHLR</name>
<keyword evidence="3" id="KW-1185">Reference proteome</keyword>
<dbReference type="SUPFAM" id="SSF53756">
    <property type="entry name" value="UDP-Glycosyltransferase/glycogen phosphorylase"/>
    <property type="match status" value="1"/>
</dbReference>
<feature type="domain" description="Glycosyl transferase family 1" evidence="1">
    <location>
        <begin position="197"/>
        <end position="357"/>
    </location>
</feature>
<gene>
    <name evidence="2" type="ORF">SE17_07280</name>
</gene>
<dbReference type="Proteomes" id="UP000050509">
    <property type="component" value="Unassembled WGS sequence"/>
</dbReference>
<dbReference type="Gene3D" id="3.40.50.2000">
    <property type="entry name" value="Glycogen Phosphorylase B"/>
    <property type="match status" value="2"/>
</dbReference>
<dbReference type="GO" id="GO:0016758">
    <property type="term" value="F:hexosyltransferase activity"/>
    <property type="evidence" value="ECO:0007669"/>
    <property type="project" value="TreeGrafter"/>
</dbReference>
<dbReference type="PANTHER" id="PTHR45947:SF3">
    <property type="entry name" value="SULFOQUINOVOSYL TRANSFERASE SQD2"/>
    <property type="match status" value="1"/>
</dbReference>
<protein>
    <submittedName>
        <fullName evidence="2">Glycosyl transferase family 1</fullName>
    </submittedName>
</protein>
<comment type="caution">
    <text evidence="2">The sequence shown here is derived from an EMBL/GenBank/DDBJ whole genome shotgun (WGS) entry which is preliminary data.</text>
</comment>